<feature type="transmembrane region" description="Helical" evidence="2">
    <location>
        <begin position="18"/>
        <end position="35"/>
    </location>
</feature>
<feature type="region of interest" description="Disordered" evidence="1">
    <location>
        <begin position="202"/>
        <end position="224"/>
    </location>
</feature>
<organism evidence="3 4">
    <name type="scientific">Actinacidiphila epipremni</name>
    <dbReference type="NCBI Taxonomy" id="2053013"/>
    <lineage>
        <taxon>Bacteria</taxon>
        <taxon>Bacillati</taxon>
        <taxon>Actinomycetota</taxon>
        <taxon>Actinomycetes</taxon>
        <taxon>Kitasatosporales</taxon>
        <taxon>Streptomycetaceae</taxon>
        <taxon>Actinacidiphila</taxon>
    </lineage>
</organism>
<reference evidence="3 4" key="1">
    <citation type="submission" date="2020-03" db="EMBL/GenBank/DDBJ databases">
        <title>WGS of actinomycetes isolated from Thailand.</title>
        <authorList>
            <person name="Thawai C."/>
        </authorList>
    </citation>
    <scope>NUCLEOTIDE SEQUENCE [LARGE SCALE GENOMIC DNA]</scope>
    <source>
        <strain evidence="3 4">PRB2-1</strain>
    </source>
</reference>
<feature type="transmembrane region" description="Helical" evidence="2">
    <location>
        <begin position="183"/>
        <end position="202"/>
    </location>
</feature>
<gene>
    <name evidence="3" type="ORF">HCN08_29095</name>
</gene>
<protein>
    <submittedName>
        <fullName evidence="3">DUF1275 family protein</fullName>
    </submittedName>
</protein>
<dbReference type="EMBL" id="JAATEJ010000030">
    <property type="protein sequence ID" value="NJP47432.1"/>
    <property type="molecule type" value="Genomic_DNA"/>
</dbReference>
<keyword evidence="4" id="KW-1185">Reference proteome</keyword>
<comment type="caution">
    <text evidence="3">The sequence shown here is derived from an EMBL/GenBank/DDBJ whole genome shotgun (WGS) entry which is preliminary data.</text>
</comment>
<evidence type="ECO:0000313" key="3">
    <source>
        <dbReference type="EMBL" id="NJP47432.1"/>
    </source>
</evidence>
<feature type="transmembrane region" description="Helical" evidence="2">
    <location>
        <begin position="41"/>
        <end position="63"/>
    </location>
</feature>
<keyword evidence="2" id="KW-1133">Transmembrane helix</keyword>
<dbReference type="Pfam" id="PF06912">
    <property type="entry name" value="DUF1275"/>
    <property type="match status" value="1"/>
</dbReference>
<feature type="transmembrane region" description="Helical" evidence="2">
    <location>
        <begin position="75"/>
        <end position="98"/>
    </location>
</feature>
<proteinExistence type="predicted"/>
<accession>A0ABX0ZWW8</accession>
<keyword evidence="2" id="KW-0472">Membrane</keyword>
<keyword evidence="2" id="KW-0812">Transmembrane</keyword>
<feature type="transmembrane region" description="Helical" evidence="2">
    <location>
        <begin position="110"/>
        <end position="128"/>
    </location>
</feature>
<dbReference type="PANTHER" id="PTHR37314:SF4">
    <property type="entry name" value="UPF0700 TRANSMEMBRANE PROTEIN YOAK"/>
    <property type="match status" value="1"/>
</dbReference>
<evidence type="ECO:0000256" key="2">
    <source>
        <dbReference type="SAM" id="Phobius"/>
    </source>
</evidence>
<evidence type="ECO:0000313" key="4">
    <source>
        <dbReference type="Proteomes" id="UP000734511"/>
    </source>
</evidence>
<name>A0ABX0ZWW8_9ACTN</name>
<evidence type="ECO:0000256" key="1">
    <source>
        <dbReference type="SAM" id="MobiDB-lite"/>
    </source>
</evidence>
<dbReference type="Proteomes" id="UP000734511">
    <property type="component" value="Unassembled WGS sequence"/>
</dbReference>
<dbReference type="PANTHER" id="PTHR37314">
    <property type="entry name" value="SLR0142 PROTEIN"/>
    <property type="match status" value="1"/>
</dbReference>
<sequence length="224" mass="21653">MAASGAVETISFTALDRVFAGVMTSNLALLGMAVGRAQGSAVTGAVLALGGFGLGAGVTAGLTRRASSPPAHWSGRVTACLAGEAALLGAGAGVWAALGGTPGESARNALQFGAAAAMGIQAAAMVAAGRSAAPTTYLTGTLATYIVKGVGAGRPSRWVPARLGAMSVGAGICMAVLRTAPAWAGVLPVALVACALLAARAASGPGSGPGRGPASWSRLTRRSR</sequence>
<dbReference type="InterPro" id="IPR010699">
    <property type="entry name" value="DUF1275"/>
</dbReference>